<evidence type="ECO:0000313" key="3">
    <source>
        <dbReference type="Proteomes" id="UP000322981"/>
    </source>
</evidence>
<name>A0A5M8FLH8_9GAMM</name>
<proteinExistence type="predicted"/>
<gene>
    <name evidence="2" type="ORF">F2Q65_07825</name>
</gene>
<protein>
    <recommendedName>
        <fullName evidence="1">EF-hand domain-containing protein</fullName>
    </recommendedName>
</protein>
<comment type="caution">
    <text evidence="2">The sequence shown here is derived from an EMBL/GenBank/DDBJ whole genome shotgun (WGS) entry which is preliminary data.</text>
</comment>
<evidence type="ECO:0000313" key="2">
    <source>
        <dbReference type="EMBL" id="KAA6185597.1"/>
    </source>
</evidence>
<dbReference type="RefSeq" id="WP_150092118.1">
    <property type="nucleotide sequence ID" value="NZ_JBFUOH010000136.1"/>
</dbReference>
<feature type="domain" description="EF-hand" evidence="1">
    <location>
        <begin position="3"/>
        <end position="29"/>
    </location>
</feature>
<dbReference type="Proteomes" id="UP000322981">
    <property type="component" value="Unassembled WGS sequence"/>
</dbReference>
<dbReference type="InterPro" id="IPR002048">
    <property type="entry name" value="EF_hand_dom"/>
</dbReference>
<dbReference type="EMBL" id="VWXX01000008">
    <property type="protein sequence ID" value="KAA6185597.1"/>
    <property type="molecule type" value="Genomic_DNA"/>
</dbReference>
<dbReference type="GO" id="GO:0005509">
    <property type="term" value="F:calcium ion binding"/>
    <property type="evidence" value="ECO:0007669"/>
    <property type="project" value="InterPro"/>
</dbReference>
<dbReference type="InterPro" id="IPR018247">
    <property type="entry name" value="EF_Hand_1_Ca_BS"/>
</dbReference>
<dbReference type="OrthoDB" id="5770156at2"/>
<dbReference type="PROSITE" id="PS00018">
    <property type="entry name" value="EF_HAND_1"/>
    <property type="match status" value="2"/>
</dbReference>
<sequence length="78" mass="8966">MGFANFDRNADGVITEQEFQQARAERIAERSQQGYRMRNLAAAPPFTDLDLDADGELSPQEFADAQARHRQRMMRPPR</sequence>
<dbReference type="PROSITE" id="PS50222">
    <property type="entry name" value="EF_HAND_2"/>
    <property type="match status" value="1"/>
</dbReference>
<reference evidence="2 3" key="1">
    <citation type="submission" date="2019-09" db="EMBL/GenBank/DDBJ databases">
        <title>Whole-genome sequence of the purple sulfur bacterium Thiohalocapsa marina DSM 19078.</title>
        <authorList>
            <person name="Kyndt J.A."/>
            <person name="Meyer T.E."/>
        </authorList>
    </citation>
    <scope>NUCLEOTIDE SEQUENCE [LARGE SCALE GENOMIC DNA]</scope>
    <source>
        <strain evidence="2 3">DSM 19078</strain>
    </source>
</reference>
<dbReference type="Gene3D" id="1.10.238.10">
    <property type="entry name" value="EF-hand"/>
    <property type="match status" value="1"/>
</dbReference>
<organism evidence="2 3">
    <name type="scientific">Thiohalocapsa marina</name>
    <dbReference type="NCBI Taxonomy" id="424902"/>
    <lineage>
        <taxon>Bacteria</taxon>
        <taxon>Pseudomonadati</taxon>
        <taxon>Pseudomonadota</taxon>
        <taxon>Gammaproteobacteria</taxon>
        <taxon>Chromatiales</taxon>
        <taxon>Chromatiaceae</taxon>
        <taxon>Thiohalocapsa</taxon>
    </lineage>
</organism>
<keyword evidence="3" id="KW-1185">Reference proteome</keyword>
<accession>A0A5M8FLH8</accession>
<dbReference type="InterPro" id="IPR011992">
    <property type="entry name" value="EF-hand-dom_pair"/>
</dbReference>
<evidence type="ECO:0000259" key="1">
    <source>
        <dbReference type="PROSITE" id="PS50222"/>
    </source>
</evidence>
<dbReference type="AlphaFoldDB" id="A0A5M8FLH8"/>
<dbReference type="Pfam" id="PF13202">
    <property type="entry name" value="EF-hand_5"/>
    <property type="match status" value="2"/>
</dbReference>
<dbReference type="SUPFAM" id="SSF47473">
    <property type="entry name" value="EF-hand"/>
    <property type="match status" value="1"/>
</dbReference>